<feature type="domain" description="Type I restriction modification DNA specificity" evidence="4">
    <location>
        <begin position="179"/>
        <end position="350"/>
    </location>
</feature>
<evidence type="ECO:0000256" key="1">
    <source>
        <dbReference type="ARBA" id="ARBA00010923"/>
    </source>
</evidence>
<evidence type="ECO:0000313" key="5">
    <source>
        <dbReference type="EMBL" id="MEX0468251.1"/>
    </source>
</evidence>
<keyword evidence="5" id="KW-0255">Endonuclease</keyword>
<keyword evidence="3" id="KW-0238">DNA-binding</keyword>
<dbReference type="GO" id="GO:0004519">
    <property type="term" value="F:endonuclease activity"/>
    <property type="evidence" value="ECO:0007669"/>
    <property type="project" value="UniProtKB-KW"/>
</dbReference>
<accession>A0ABV3T9E5</accession>
<keyword evidence="2" id="KW-0680">Restriction system</keyword>
<evidence type="ECO:0000313" key="6">
    <source>
        <dbReference type="Proteomes" id="UP001556709"/>
    </source>
</evidence>
<dbReference type="Proteomes" id="UP001556709">
    <property type="component" value="Unassembled WGS sequence"/>
</dbReference>
<proteinExistence type="inferred from homology"/>
<reference evidence="5 6" key="1">
    <citation type="submission" date="2024-02" db="EMBL/GenBank/DDBJ databases">
        <title>New especies of Spiribacter isolated from saline water.</title>
        <authorList>
            <person name="Leon M.J."/>
            <person name="De La Haba R."/>
            <person name="Sanchez-Porro C."/>
            <person name="Ventosa A."/>
        </authorList>
    </citation>
    <scope>NUCLEOTIDE SEQUENCE [LARGE SCALE GENOMIC DNA]</scope>
    <source>
        <strain evidence="6">ag22IC6-390</strain>
    </source>
</reference>
<dbReference type="EMBL" id="JBAKFM010000001">
    <property type="protein sequence ID" value="MEX0468251.1"/>
    <property type="molecule type" value="Genomic_DNA"/>
</dbReference>
<evidence type="ECO:0000256" key="3">
    <source>
        <dbReference type="ARBA" id="ARBA00023125"/>
    </source>
</evidence>
<dbReference type="InterPro" id="IPR044946">
    <property type="entry name" value="Restrct_endonuc_typeI_TRD_sf"/>
</dbReference>
<feature type="domain" description="Type I restriction modification DNA specificity" evidence="4">
    <location>
        <begin position="2"/>
        <end position="144"/>
    </location>
</feature>
<name>A0ABV3T9E5_9GAMM</name>
<dbReference type="EC" id="3.1.21.-" evidence="5"/>
<evidence type="ECO:0000259" key="4">
    <source>
        <dbReference type="Pfam" id="PF01420"/>
    </source>
</evidence>
<keyword evidence="6" id="KW-1185">Reference proteome</keyword>
<keyword evidence="5" id="KW-0378">Hydrolase</keyword>
<dbReference type="Gene3D" id="3.90.220.20">
    <property type="entry name" value="DNA methylase specificity domains"/>
    <property type="match status" value="2"/>
</dbReference>
<dbReference type="InterPro" id="IPR052021">
    <property type="entry name" value="Type-I_RS_S_subunit"/>
</dbReference>
<dbReference type="SUPFAM" id="SSF116734">
    <property type="entry name" value="DNA methylase specificity domain"/>
    <property type="match status" value="2"/>
</dbReference>
<sequence>MWKTVRLGDIAKLYQPKTISKKEMADDGDHLVYGANGIIGRYHQFNHSTPQLIIGCRGSCGEVHLTRGKCWITGNAMVIQPNDEVLNEYLRYFLLQPNILRETISGTAQPQITRKSLSPVELQIPPLEEQKRIVERLDKAFAEIDCLYSVNSNKRERIERFVSLSQESFFREVSRSAESMPLREVCYLENGDRGKNYPSVKHQISSGVSFVNAGDLTPSGGISEEGVACISEERFKLLSSGKFQIDDILFCLRGSLGKSAINKKIKQGAIASSLVIIRARREVILPDYIFAFLRSNIVKTYIRETAGGAAQPNLSAKTVGGYKIPVPSVDQQALISEKFWQIQAFGLEAEKKVQSNTLGLESLKAAILKQELTPSEAV</sequence>
<dbReference type="InterPro" id="IPR000055">
    <property type="entry name" value="Restrct_endonuc_typeI_TRD"/>
</dbReference>
<dbReference type="RefSeq" id="WP_367958248.1">
    <property type="nucleotide sequence ID" value="NZ_JBAKFK010000001.1"/>
</dbReference>
<keyword evidence="5" id="KW-0540">Nuclease</keyword>
<comment type="similarity">
    <text evidence="1">Belongs to the type-I restriction system S methylase family.</text>
</comment>
<dbReference type="PANTHER" id="PTHR30408:SF12">
    <property type="entry name" value="TYPE I RESTRICTION ENZYME MJAVIII SPECIFICITY SUBUNIT"/>
    <property type="match status" value="1"/>
</dbReference>
<dbReference type="Pfam" id="PF01420">
    <property type="entry name" value="Methylase_S"/>
    <property type="match status" value="2"/>
</dbReference>
<protein>
    <submittedName>
        <fullName evidence="5">Restriction endonuclease subunit S</fullName>
        <ecNumber evidence="5">3.1.21.-</ecNumber>
    </submittedName>
</protein>
<gene>
    <name evidence="5" type="ORF">V6X73_00675</name>
</gene>
<dbReference type="PANTHER" id="PTHR30408">
    <property type="entry name" value="TYPE-1 RESTRICTION ENZYME ECOKI SPECIFICITY PROTEIN"/>
    <property type="match status" value="1"/>
</dbReference>
<evidence type="ECO:0000256" key="2">
    <source>
        <dbReference type="ARBA" id="ARBA00022747"/>
    </source>
</evidence>
<organism evidence="5 6">
    <name type="scientific">Spiribacter pallidus</name>
    <dbReference type="NCBI Taxonomy" id="1987936"/>
    <lineage>
        <taxon>Bacteria</taxon>
        <taxon>Pseudomonadati</taxon>
        <taxon>Pseudomonadota</taxon>
        <taxon>Gammaproteobacteria</taxon>
        <taxon>Chromatiales</taxon>
        <taxon>Ectothiorhodospiraceae</taxon>
        <taxon>Spiribacter</taxon>
    </lineage>
</organism>
<comment type="caution">
    <text evidence="5">The sequence shown here is derived from an EMBL/GenBank/DDBJ whole genome shotgun (WGS) entry which is preliminary data.</text>
</comment>
<dbReference type="CDD" id="cd17266">
    <property type="entry name" value="RMtype1_S_Sau1132ORF3780P-TRD2-CR2_like"/>
    <property type="match status" value="1"/>
</dbReference>
<dbReference type="GO" id="GO:0016787">
    <property type="term" value="F:hydrolase activity"/>
    <property type="evidence" value="ECO:0007669"/>
    <property type="project" value="UniProtKB-KW"/>
</dbReference>